<accession>A0ABV5P0A1</accession>
<reference evidence="1 2" key="1">
    <citation type="submission" date="2024-09" db="EMBL/GenBank/DDBJ databases">
        <authorList>
            <person name="Sun Q."/>
            <person name="Mori K."/>
        </authorList>
    </citation>
    <scope>NUCLEOTIDE SEQUENCE [LARGE SCALE GENOMIC DNA]</scope>
    <source>
        <strain evidence="1 2">JCM 3324</strain>
    </source>
</reference>
<comment type="caution">
    <text evidence="1">The sequence shown here is derived from an EMBL/GenBank/DDBJ whole genome shotgun (WGS) entry which is preliminary data.</text>
</comment>
<dbReference type="EMBL" id="JBHMCF010000046">
    <property type="protein sequence ID" value="MFB9475995.1"/>
    <property type="molecule type" value="Genomic_DNA"/>
</dbReference>
<dbReference type="Gene3D" id="3.40.30.10">
    <property type="entry name" value="Glutaredoxin"/>
    <property type="match status" value="1"/>
</dbReference>
<evidence type="ECO:0000313" key="1">
    <source>
        <dbReference type="EMBL" id="MFB9475995.1"/>
    </source>
</evidence>
<gene>
    <name evidence="1" type="ORF">ACFFR3_41430</name>
</gene>
<keyword evidence="2" id="KW-1185">Reference proteome</keyword>
<organism evidence="1 2">
    <name type="scientific">Nonomuraea salmonea</name>
    <dbReference type="NCBI Taxonomy" id="46181"/>
    <lineage>
        <taxon>Bacteria</taxon>
        <taxon>Bacillati</taxon>
        <taxon>Actinomycetota</taxon>
        <taxon>Actinomycetes</taxon>
        <taxon>Streptosporangiales</taxon>
        <taxon>Streptosporangiaceae</taxon>
        <taxon>Nonomuraea</taxon>
    </lineage>
</organism>
<dbReference type="Proteomes" id="UP001589568">
    <property type="component" value="Unassembled WGS sequence"/>
</dbReference>
<protein>
    <submittedName>
        <fullName evidence="1">Uncharacterized protein</fullName>
    </submittedName>
</protein>
<proteinExistence type="predicted"/>
<name>A0ABV5P0A1_9ACTN</name>
<dbReference type="RefSeq" id="WP_345404358.1">
    <property type="nucleotide sequence ID" value="NZ_BAAAXS010000001.1"/>
</dbReference>
<evidence type="ECO:0000313" key="2">
    <source>
        <dbReference type="Proteomes" id="UP001589568"/>
    </source>
</evidence>
<sequence>MTVYPGPSTRTGTPAYASPVDHTAYGSYGPGRLHLPAGWNRPIYPFQGRITAGGSSGYRAEPGRYHLYVAWVCPYAHRGHRPQAQGP</sequence>